<dbReference type="EMBL" id="LAXI01000002">
    <property type="protein sequence ID" value="KRS19021.1"/>
    <property type="molecule type" value="Genomic_DNA"/>
</dbReference>
<dbReference type="InterPro" id="IPR057326">
    <property type="entry name" value="KR_dom"/>
</dbReference>
<evidence type="ECO:0000313" key="8">
    <source>
        <dbReference type="Proteomes" id="UP000325785"/>
    </source>
</evidence>
<proteinExistence type="inferred from homology"/>
<gene>
    <name evidence="6" type="primary">linC</name>
    <name evidence="6" type="ORF">RIdsm_01833</name>
    <name evidence="5" type="ORF">XM52_04955</name>
</gene>
<feature type="domain" description="Ketoreductase" evidence="4">
    <location>
        <begin position="3"/>
        <end position="170"/>
    </location>
</feature>
<keyword evidence="7" id="KW-1185">Reference proteome</keyword>
<evidence type="ECO:0000256" key="1">
    <source>
        <dbReference type="ARBA" id="ARBA00006484"/>
    </source>
</evidence>
<dbReference type="AlphaFoldDB" id="A0A0T5PD34"/>
<comment type="similarity">
    <text evidence="1 3">Belongs to the short-chain dehydrogenases/reductases (SDR) family.</text>
</comment>
<protein>
    <submittedName>
        <fullName evidence="6">2,5-dichloro-2,5-cyclohexadiene-1,4-diol dehydrogenase</fullName>
        <ecNumber evidence="6">1.1.1.-</ecNumber>
    </submittedName>
    <submittedName>
        <fullName evidence="5">3-oxoacyl-ACP reductase</fullName>
    </submittedName>
</protein>
<name>A0A0T5PD34_9RHOB</name>
<dbReference type="InterPro" id="IPR002347">
    <property type="entry name" value="SDR_fam"/>
</dbReference>
<dbReference type="PROSITE" id="PS00061">
    <property type="entry name" value="ADH_SHORT"/>
    <property type="match status" value="1"/>
</dbReference>
<dbReference type="FunFam" id="3.40.50.720:FF:000084">
    <property type="entry name" value="Short-chain dehydrogenase reductase"/>
    <property type="match status" value="1"/>
</dbReference>
<dbReference type="PRINTS" id="PR00081">
    <property type="entry name" value="GDHRDH"/>
</dbReference>
<organism evidence="5 7">
    <name type="scientific">Roseovarius indicus</name>
    <dbReference type="NCBI Taxonomy" id="540747"/>
    <lineage>
        <taxon>Bacteria</taxon>
        <taxon>Pseudomonadati</taxon>
        <taxon>Pseudomonadota</taxon>
        <taxon>Alphaproteobacteria</taxon>
        <taxon>Rhodobacterales</taxon>
        <taxon>Roseobacteraceae</taxon>
        <taxon>Roseovarius</taxon>
    </lineage>
</organism>
<dbReference type="Gene3D" id="3.40.50.720">
    <property type="entry name" value="NAD(P)-binding Rossmann-like Domain"/>
    <property type="match status" value="1"/>
</dbReference>
<dbReference type="CDD" id="cd05233">
    <property type="entry name" value="SDR_c"/>
    <property type="match status" value="1"/>
</dbReference>
<evidence type="ECO:0000259" key="4">
    <source>
        <dbReference type="SMART" id="SM00822"/>
    </source>
</evidence>
<reference evidence="5 7" key="1">
    <citation type="submission" date="2015-04" db="EMBL/GenBank/DDBJ databases">
        <title>The draft genome sequence of Roseovarius indicus B108T.</title>
        <authorList>
            <person name="Li G."/>
            <person name="Lai Q."/>
            <person name="Shao Z."/>
            <person name="Yan P."/>
        </authorList>
    </citation>
    <scope>NUCLEOTIDE SEQUENCE [LARGE SCALE GENOMIC DNA]</scope>
    <source>
        <strain evidence="5 7">B108</strain>
    </source>
</reference>
<dbReference type="GO" id="GO:0016491">
    <property type="term" value="F:oxidoreductase activity"/>
    <property type="evidence" value="ECO:0007669"/>
    <property type="project" value="UniProtKB-KW"/>
</dbReference>
<dbReference type="OrthoDB" id="658698at2"/>
<dbReference type="SMART" id="SM00822">
    <property type="entry name" value="PKS_KR"/>
    <property type="match status" value="1"/>
</dbReference>
<accession>A0A0T5PD34</accession>
<evidence type="ECO:0000256" key="3">
    <source>
        <dbReference type="RuleBase" id="RU000363"/>
    </source>
</evidence>
<evidence type="ECO:0000313" key="7">
    <source>
        <dbReference type="Proteomes" id="UP000051401"/>
    </source>
</evidence>
<sequence>MTKSIIITGGGGGVGRATAHAFLDAGWRVGLVGRRAEALEETANGHENALTLPCDVTDEAQVEAAFGRAAQDWGHLDAIFNNAGIGRPGAPIDEIPVEEFRQLIDINVTGSFICARAAFGIMRKQEPQGGRIINNGSVSAYVPRWGSAPYTASKHAITGLTRSISLDGRPFNIACGQVDIGNALTDMAAKMTEGVPQADGSIAIEPVMDVAHVANSVLHMADLPLDANVQFMTVMATNMPYIGRG</sequence>
<dbReference type="PATRIC" id="fig|540747.5.peg.2567"/>
<dbReference type="KEGG" id="rid:RIdsm_01833"/>
<dbReference type="EC" id="1.1.1.-" evidence="6"/>
<dbReference type="SUPFAM" id="SSF51735">
    <property type="entry name" value="NAD(P)-binding Rossmann-fold domains"/>
    <property type="match status" value="1"/>
</dbReference>
<dbReference type="InterPro" id="IPR020904">
    <property type="entry name" value="Sc_DH/Rdtase_CS"/>
</dbReference>
<dbReference type="Proteomes" id="UP000051401">
    <property type="component" value="Unassembled WGS sequence"/>
</dbReference>
<dbReference type="InterPro" id="IPR036291">
    <property type="entry name" value="NAD(P)-bd_dom_sf"/>
</dbReference>
<dbReference type="RefSeq" id="WP_057813868.1">
    <property type="nucleotide sequence ID" value="NZ_CP031598.1"/>
</dbReference>
<evidence type="ECO:0000313" key="6">
    <source>
        <dbReference type="EMBL" id="QEW26039.1"/>
    </source>
</evidence>
<reference evidence="6 8" key="2">
    <citation type="submission" date="2018-08" db="EMBL/GenBank/DDBJ databases">
        <title>Genetic Globetrotter - A new plasmid hitch-hiking vast phylogenetic and geographic distances.</title>
        <authorList>
            <person name="Vollmers J."/>
            <person name="Petersen J."/>
        </authorList>
    </citation>
    <scope>NUCLEOTIDE SEQUENCE [LARGE SCALE GENOMIC DNA]</scope>
    <source>
        <strain evidence="6 8">DSM 26383</strain>
    </source>
</reference>
<evidence type="ECO:0000313" key="5">
    <source>
        <dbReference type="EMBL" id="KRS19021.1"/>
    </source>
</evidence>
<dbReference type="PANTHER" id="PTHR43669">
    <property type="entry name" value="5-KETO-D-GLUCONATE 5-REDUCTASE"/>
    <property type="match status" value="1"/>
</dbReference>
<dbReference type="PRINTS" id="PR00080">
    <property type="entry name" value="SDRFAMILY"/>
</dbReference>
<dbReference type="PANTHER" id="PTHR43669:SF12">
    <property type="entry name" value="BLR5618 PROTEIN"/>
    <property type="match status" value="1"/>
</dbReference>
<evidence type="ECO:0000256" key="2">
    <source>
        <dbReference type="ARBA" id="ARBA00023002"/>
    </source>
</evidence>
<keyword evidence="2 6" id="KW-0560">Oxidoreductase</keyword>
<dbReference type="EMBL" id="CP031598">
    <property type="protein sequence ID" value="QEW26039.1"/>
    <property type="molecule type" value="Genomic_DNA"/>
</dbReference>
<dbReference type="Proteomes" id="UP000325785">
    <property type="component" value="Chromosome"/>
</dbReference>
<dbReference type="STRING" id="540747.SAMN04488031_103246"/>
<dbReference type="Pfam" id="PF00106">
    <property type="entry name" value="adh_short"/>
    <property type="match status" value="1"/>
</dbReference>